<name>A0ABR3VEZ5_HUMIN</name>
<evidence type="ECO:0000256" key="1">
    <source>
        <dbReference type="SAM" id="Coils"/>
    </source>
</evidence>
<feature type="compositionally biased region" description="Basic residues" evidence="2">
    <location>
        <begin position="111"/>
        <end position="124"/>
    </location>
</feature>
<accession>A0ABR3VEZ5</accession>
<feature type="compositionally biased region" description="Polar residues" evidence="2">
    <location>
        <begin position="210"/>
        <end position="226"/>
    </location>
</feature>
<dbReference type="Gene3D" id="4.10.280.10">
    <property type="entry name" value="Helix-loop-helix DNA-binding domain"/>
    <property type="match status" value="1"/>
</dbReference>
<feature type="compositionally biased region" description="Basic and acidic residues" evidence="2">
    <location>
        <begin position="125"/>
        <end position="135"/>
    </location>
</feature>
<dbReference type="PANTHER" id="PTHR47336:SF3">
    <property type="entry name" value="SERINE-RICH PROTEIN TYE7"/>
    <property type="match status" value="1"/>
</dbReference>
<proteinExistence type="predicted"/>
<dbReference type="SMART" id="SM00353">
    <property type="entry name" value="HLH"/>
    <property type="match status" value="1"/>
</dbReference>
<dbReference type="SUPFAM" id="SSF47459">
    <property type="entry name" value="HLH, helix-loop-helix DNA-binding domain"/>
    <property type="match status" value="1"/>
</dbReference>
<comment type="caution">
    <text evidence="4">The sequence shown here is derived from an EMBL/GenBank/DDBJ whole genome shotgun (WGS) entry which is preliminary data.</text>
</comment>
<evidence type="ECO:0000259" key="3">
    <source>
        <dbReference type="PROSITE" id="PS50888"/>
    </source>
</evidence>
<protein>
    <recommendedName>
        <fullName evidence="3">BHLH domain-containing protein</fullName>
    </recommendedName>
</protein>
<sequence>MREEARIRQRGLHILDLCNGDTAQEPPPPGPEDTKSSRKRHHGATEGTDHEPEAERSGKRKRPAASAGHQTSPRSSKPASNTTKMEETKKESPYNPSYSDEEDAEEEVPASKRKQQNQNHRQRKPTTDQDKDKDIKHHSRKRHNLVEQQYRLRLNSQFKRLLDILPPSPEDGLTTTTAGGDISQTGSGTRLPGSLPSPQGPPPLPQPGQDSTTTKHGPSLSPTDNAPTRPETENQDDHNSSLLPRRISKGEVLDRARRYIQLLEREHRRLVAERRELELMWAEAEAGGQGPTRFSLCFDS</sequence>
<dbReference type="InterPro" id="IPR052099">
    <property type="entry name" value="Regulatory_TF_Diverse"/>
</dbReference>
<dbReference type="Pfam" id="PF00010">
    <property type="entry name" value="HLH"/>
    <property type="match status" value="1"/>
</dbReference>
<organism evidence="4 5">
    <name type="scientific">Humicola insolens</name>
    <name type="common">Soft-rot fungus</name>
    <dbReference type="NCBI Taxonomy" id="85995"/>
    <lineage>
        <taxon>Eukaryota</taxon>
        <taxon>Fungi</taxon>
        <taxon>Dikarya</taxon>
        <taxon>Ascomycota</taxon>
        <taxon>Pezizomycotina</taxon>
        <taxon>Sordariomycetes</taxon>
        <taxon>Sordariomycetidae</taxon>
        <taxon>Sordariales</taxon>
        <taxon>Chaetomiaceae</taxon>
        <taxon>Mycothermus</taxon>
    </lineage>
</organism>
<feature type="region of interest" description="Disordered" evidence="2">
    <location>
        <begin position="165"/>
        <end position="246"/>
    </location>
</feature>
<feature type="coiled-coil region" evidence="1">
    <location>
        <begin position="253"/>
        <end position="280"/>
    </location>
</feature>
<dbReference type="Proteomes" id="UP001583172">
    <property type="component" value="Unassembled WGS sequence"/>
</dbReference>
<dbReference type="InterPro" id="IPR036638">
    <property type="entry name" value="HLH_DNA-bd_sf"/>
</dbReference>
<dbReference type="EMBL" id="JAZGSY010000120">
    <property type="protein sequence ID" value="KAL1840268.1"/>
    <property type="molecule type" value="Genomic_DNA"/>
</dbReference>
<feature type="domain" description="BHLH" evidence="3">
    <location>
        <begin position="138"/>
        <end position="263"/>
    </location>
</feature>
<feature type="compositionally biased region" description="Polar residues" evidence="2">
    <location>
        <begin position="173"/>
        <end position="188"/>
    </location>
</feature>
<gene>
    <name evidence="4" type="ORF">VTJ49DRAFT_646</name>
</gene>
<dbReference type="InterPro" id="IPR011598">
    <property type="entry name" value="bHLH_dom"/>
</dbReference>
<evidence type="ECO:0000313" key="4">
    <source>
        <dbReference type="EMBL" id="KAL1840268.1"/>
    </source>
</evidence>
<feature type="compositionally biased region" description="Acidic residues" evidence="2">
    <location>
        <begin position="99"/>
        <end position="108"/>
    </location>
</feature>
<evidence type="ECO:0000256" key="2">
    <source>
        <dbReference type="SAM" id="MobiDB-lite"/>
    </source>
</evidence>
<dbReference type="PROSITE" id="PS50888">
    <property type="entry name" value="BHLH"/>
    <property type="match status" value="1"/>
</dbReference>
<feature type="region of interest" description="Disordered" evidence="2">
    <location>
        <begin position="1"/>
        <end position="148"/>
    </location>
</feature>
<feature type="compositionally biased region" description="Basic and acidic residues" evidence="2">
    <location>
        <begin position="43"/>
        <end position="57"/>
    </location>
</feature>
<feature type="compositionally biased region" description="Basic and acidic residues" evidence="2">
    <location>
        <begin position="230"/>
        <end position="239"/>
    </location>
</feature>
<keyword evidence="5" id="KW-1185">Reference proteome</keyword>
<dbReference type="PANTHER" id="PTHR47336">
    <property type="entry name" value="TRANSCRIPTION FACTOR HMS1-RELATED"/>
    <property type="match status" value="1"/>
</dbReference>
<evidence type="ECO:0000313" key="5">
    <source>
        <dbReference type="Proteomes" id="UP001583172"/>
    </source>
</evidence>
<keyword evidence="1" id="KW-0175">Coiled coil</keyword>
<feature type="compositionally biased region" description="Polar residues" evidence="2">
    <location>
        <begin position="68"/>
        <end position="83"/>
    </location>
</feature>
<reference evidence="4 5" key="1">
    <citation type="journal article" date="2024" name="Commun. Biol.">
        <title>Comparative genomic analysis of thermophilic fungi reveals convergent evolutionary adaptations and gene losses.</title>
        <authorList>
            <person name="Steindorff A.S."/>
            <person name="Aguilar-Pontes M.V."/>
            <person name="Robinson A.J."/>
            <person name="Andreopoulos B."/>
            <person name="LaButti K."/>
            <person name="Kuo A."/>
            <person name="Mondo S."/>
            <person name="Riley R."/>
            <person name="Otillar R."/>
            <person name="Haridas S."/>
            <person name="Lipzen A."/>
            <person name="Grimwood J."/>
            <person name="Schmutz J."/>
            <person name="Clum A."/>
            <person name="Reid I.D."/>
            <person name="Moisan M.C."/>
            <person name="Butler G."/>
            <person name="Nguyen T.T.M."/>
            <person name="Dewar K."/>
            <person name="Conant G."/>
            <person name="Drula E."/>
            <person name="Henrissat B."/>
            <person name="Hansel C."/>
            <person name="Singer S."/>
            <person name="Hutchinson M.I."/>
            <person name="de Vries R.P."/>
            <person name="Natvig D.O."/>
            <person name="Powell A.J."/>
            <person name="Tsang A."/>
            <person name="Grigoriev I.V."/>
        </authorList>
    </citation>
    <scope>NUCLEOTIDE SEQUENCE [LARGE SCALE GENOMIC DNA]</scope>
    <source>
        <strain evidence="4 5">CBS 620.91</strain>
    </source>
</reference>